<comment type="caution">
    <text evidence="1">The sequence shown here is derived from an EMBL/GenBank/DDBJ whole genome shotgun (WGS) entry which is preliminary data.</text>
</comment>
<dbReference type="PANTHER" id="PTHR38567:SF1">
    <property type="entry name" value="DUF4291 DOMAIN-CONTAINING PROTEIN"/>
    <property type="match status" value="1"/>
</dbReference>
<reference evidence="1 2" key="1">
    <citation type="submission" date="2021-05" db="EMBL/GenBank/DDBJ databases">
        <title>Kineosporia and Streptomyces sp. nov. two new marine actinobacteria isolated from Coral.</title>
        <authorList>
            <person name="Buangrab K."/>
            <person name="Sutthacheep M."/>
            <person name="Yeemin T."/>
            <person name="Harunari E."/>
            <person name="Igarashi Y."/>
            <person name="Kanchanasin P."/>
            <person name="Tanasupawat S."/>
            <person name="Phongsopitanun W."/>
        </authorList>
    </citation>
    <scope>NUCLEOTIDE SEQUENCE [LARGE SCALE GENOMIC DNA]</scope>
    <source>
        <strain evidence="1 2">J2-2</strain>
    </source>
</reference>
<sequence length="200" mass="22315">METPLRQIRAIWDATTITVYQAYSPEIAEPALAAGRFVAPFRRGRMTWVKPSFLWMMYRSDWATAPGQERVLAVRLTREGFARALAGAALSSYDPAVHADREAWSRELKRSSVRVQWDPERSLTMQRLPHRSLQLGLSGGAVDRYVDEWITGLTDVTATAHAVHELVRAGDLATARTLLPAETPIRSPTPWPRALTPGPA</sequence>
<dbReference type="RefSeq" id="WP_214156257.1">
    <property type="nucleotide sequence ID" value="NZ_JAHBAY010000005.1"/>
</dbReference>
<name>A0ABS5TGH3_9ACTN</name>
<dbReference type="Pfam" id="PF14124">
    <property type="entry name" value="DUF4291"/>
    <property type="match status" value="1"/>
</dbReference>
<evidence type="ECO:0000313" key="1">
    <source>
        <dbReference type="EMBL" id="MBT0769958.1"/>
    </source>
</evidence>
<protein>
    <submittedName>
        <fullName evidence="1">DUF4291 domain-containing protein</fullName>
    </submittedName>
</protein>
<evidence type="ECO:0000313" key="2">
    <source>
        <dbReference type="Proteomes" id="UP001197247"/>
    </source>
</evidence>
<proteinExistence type="predicted"/>
<keyword evidence="2" id="KW-1185">Reference proteome</keyword>
<dbReference type="InterPro" id="IPR025633">
    <property type="entry name" value="DUF4291"/>
</dbReference>
<dbReference type="PANTHER" id="PTHR38567">
    <property type="entry name" value="DUF4291 DOMAIN-CONTAINING PROTEIN"/>
    <property type="match status" value="1"/>
</dbReference>
<dbReference type="Proteomes" id="UP001197247">
    <property type="component" value="Unassembled WGS sequence"/>
</dbReference>
<organism evidence="1 2">
    <name type="scientific">Kineosporia corallincola</name>
    <dbReference type="NCBI Taxonomy" id="2835133"/>
    <lineage>
        <taxon>Bacteria</taxon>
        <taxon>Bacillati</taxon>
        <taxon>Actinomycetota</taxon>
        <taxon>Actinomycetes</taxon>
        <taxon>Kineosporiales</taxon>
        <taxon>Kineosporiaceae</taxon>
        <taxon>Kineosporia</taxon>
    </lineage>
</organism>
<dbReference type="EMBL" id="JAHBAY010000005">
    <property type="protein sequence ID" value="MBT0769958.1"/>
    <property type="molecule type" value="Genomic_DNA"/>
</dbReference>
<accession>A0ABS5TGH3</accession>
<gene>
    <name evidence="1" type="ORF">KIH74_13555</name>
</gene>